<keyword evidence="2" id="KW-1185">Reference proteome</keyword>
<comment type="caution">
    <text evidence="1">The sequence shown here is derived from an EMBL/GenBank/DDBJ whole genome shotgun (WGS) entry which is preliminary data.</text>
</comment>
<protein>
    <submittedName>
        <fullName evidence="1">Uncharacterized protein</fullName>
    </submittedName>
</protein>
<proteinExistence type="predicted"/>
<accession>A0AAV4ZWQ6</accession>
<sequence length="195" mass="21478">MVFRHPPSPTSGAEVDRNYNRGAALRPGFARGPSQIEDSFMWSSSFLNSDAAIGSGISGYNENLPNAGGSGVLIDPKQFPNEGLNTNHALRSTVNPTDSFDLFNVPFIDNNGRNGMSFIPVDASNNFLDSESRCLTDVVPQINSSKIRTTGCILAMNMYPMLIWAMQMRMKIMIYILVNLQLTMTLFGKLDFVNV</sequence>
<dbReference type="AlphaFoldDB" id="A0AAV4ZWQ6"/>
<dbReference type="EMBL" id="BPWL01000001">
    <property type="protein sequence ID" value="GJJ05985.1"/>
    <property type="molecule type" value="Genomic_DNA"/>
</dbReference>
<reference evidence="1" key="1">
    <citation type="submission" date="2021-10" db="EMBL/GenBank/DDBJ databases">
        <title>De novo Genome Assembly of Clathrus columnatus (Basidiomycota, Fungi) Using Illumina and Nanopore Sequence Data.</title>
        <authorList>
            <person name="Ogiso-Tanaka E."/>
            <person name="Itagaki H."/>
            <person name="Hosoya T."/>
            <person name="Hosaka K."/>
        </authorList>
    </citation>
    <scope>NUCLEOTIDE SEQUENCE</scope>
    <source>
        <strain evidence="1">MO-923</strain>
    </source>
</reference>
<dbReference type="Proteomes" id="UP001050691">
    <property type="component" value="Unassembled WGS sequence"/>
</dbReference>
<evidence type="ECO:0000313" key="2">
    <source>
        <dbReference type="Proteomes" id="UP001050691"/>
    </source>
</evidence>
<gene>
    <name evidence="1" type="ORF">Clacol_000172</name>
</gene>
<organism evidence="1 2">
    <name type="scientific">Clathrus columnatus</name>
    <dbReference type="NCBI Taxonomy" id="1419009"/>
    <lineage>
        <taxon>Eukaryota</taxon>
        <taxon>Fungi</taxon>
        <taxon>Dikarya</taxon>
        <taxon>Basidiomycota</taxon>
        <taxon>Agaricomycotina</taxon>
        <taxon>Agaricomycetes</taxon>
        <taxon>Phallomycetidae</taxon>
        <taxon>Phallales</taxon>
        <taxon>Clathraceae</taxon>
        <taxon>Clathrus</taxon>
    </lineage>
</organism>
<name>A0AAV4ZWQ6_9AGAM</name>
<evidence type="ECO:0000313" key="1">
    <source>
        <dbReference type="EMBL" id="GJJ05985.1"/>
    </source>
</evidence>